<dbReference type="Proteomes" id="UP001501153">
    <property type="component" value="Unassembled WGS sequence"/>
</dbReference>
<keyword evidence="2" id="KW-1185">Reference proteome</keyword>
<sequence length="133" mass="15535">MAELTYDKRFEHSLAMFIKLCQVELVDFPEEDILTQEYAMLRRSFGPGESACMAVARHYSQFIASSNLRDIRAYCEQHSITYYTTFDILHLAVSGRCLTVDECDEFIKQVRATNSRLPFSSYQEFLRSNPRRP</sequence>
<name>A0ABP8IRZ2_9BACT</name>
<dbReference type="EMBL" id="BAABGZ010000080">
    <property type="protein sequence ID" value="GAA4368822.1"/>
    <property type="molecule type" value="Genomic_DNA"/>
</dbReference>
<protein>
    <recommendedName>
        <fullName evidence="3">PIN domain-containing protein</fullName>
    </recommendedName>
</protein>
<comment type="caution">
    <text evidence="1">The sequence shown here is derived from an EMBL/GenBank/DDBJ whole genome shotgun (WGS) entry which is preliminary data.</text>
</comment>
<proteinExistence type="predicted"/>
<dbReference type="RefSeq" id="WP_345238111.1">
    <property type="nucleotide sequence ID" value="NZ_BAABGZ010000080.1"/>
</dbReference>
<organism evidence="1 2">
    <name type="scientific">Hymenobacter saemangeumensis</name>
    <dbReference type="NCBI Taxonomy" id="1084522"/>
    <lineage>
        <taxon>Bacteria</taxon>
        <taxon>Pseudomonadati</taxon>
        <taxon>Bacteroidota</taxon>
        <taxon>Cytophagia</taxon>
        <taxon>Cytophagales</taxon>
        <taxon>Hymenobacteraceae</taxon>
        <taxon>Hymenobacter</taxon>
    </lineage>
</organism>
<evidence type="ECO:0000313" key="1">
    <source>
        <dbReference type="EMBL" id="GAA4368822.1"/>
    </source>
</evidence>
<accession>A0ABP8IRZ2</accession>
<gene>
    <name evidence="1" type="ORF">GCM10023185_41900</name>
</gene>
<evidence type="ECO:0000313" key="2">
    <source>
        <dbReference type="Proteomes" id="UP001501153"/>
    </source>
</evidence>
<evidence type="ECO:0008006" key="3">
    <source>
        <dbReference type="Google" id="ProtNLM"/>
    </source>
</evidence>
<reference evidence="2" key="1">
    <citation type="journal article" date="2019" name="Int. J. Syst. Evol. Microbiol.">
        <title>The Global Catalogue of Microorganisms (GCM) 10K type strain sequencing project: providing services to taxonomists for standard genome sequencing and annotation.</title>
        <authorList>
            <consortium name="The Broad Institute Genomics Platform"/>
            <consortium name="The Broad Institute Genome Sequencing Center for Infectious Disease"/>
            <person name="Wu L."/>
            <person name="Ma J."/>
        </authorList>
    </citation>
    <scope>NUCLEOTIDE SEQUENCE [LARGE SCALE GENOMIC DNA]</scope>
    <source>
        <strain evidence="2">JCM 17923</strain>
    </source>
</reference>